<comment type="similarity">
    <text evidence="1">Belongs to the LysR transcriptional regulatory family.</text>
</comment>
<dbReference type="GO" id="GO:0003700">
    <property type="term" value="F:DNA-binding transcription factor activity"/>
    <property type="evidence" value="ECO:0007669"/>
    <property type="project" value="InterPro"/>
</dbReference>
<dbReference type="InterPro" id="IPR005119">
    <property type="entry name" value="LysR_subst-bd"/>
</dbReference>
<evidence type="ECO:0000313" key="6">
    <source>
        <dbReference type="EMBL" id="SIS00126.1"/>
    </source>
</evidence>
<dbReference type="FunFam" id="1.10.10.10:FF:000001">
    <property type="entry name" value="LysR family transcriptional regulator"/>
    <property type="match status" value="1"/>
</dbReference>
<dbReference type="STRING" id="58117.SAMN05421833_12260"/>
<dbReference type="Proteomes" id="UP000186096">
    <property type="component" value="Unassembled WGS sequence"/>
</dbReference>
<feature type="domain" description="HTH lysR-type" evidence="5">
    <location>
        <begin position="3"/>
        <end position="60"/>
    </location>
</feature>
<dbReference type="PANTHER" id="PTHR30346:SF0">
    <property type="entry name" value="HCA OPERON TRANSCRIPTIONAL ACTIVATOR HCAR"/>
    <property type="match status" value="1"/>
</dbReference>
<dbReference type="InterPro" id="IPR036388">
    <property type="entry name" value="WH-like_DNA-bd_sf"/>
</dbReference>
<dbReference type="AlphaFoldDB" id="A0A1N7FIS9"/>
<dbReference type="CDD" id="cd08414">
    <property type="entry name" value="PBP2_LTTR_aromatics_like"/>
    <property type="match status" value="1"/>
</dbReference>
<dbReference type="SUPFAM" id="SSF53850">
    <property type="entry name" value="Periplasmic binding protein-like II"/>
    <property type="match status" value="1"/>
</dbReference>
<dbReference type="Pfam" id="PF00126">
    <property type="entry name" value="HTH_1"/>
    <property type="match status" value="1"/>
</dbReference>
<dbReference type="Pfam" id="PF03466">
    <property type="entry name" value="LysR_substrate"/>
    <property type="match status" value="1"/>
</dbReference>
<evidence type="ECO:0000256" key="2">
    <source>
        <dbReference type="ARBA" id="ARBA00023015"/>
    </source>
</evidence>
<keyword evidence="7" id="KW-1185">Reference proteome</keyword>
<keyword evidence="4" id="KW-0804">Transcription</keyword>
<dbReference type="InterPro" id="IPR036390">
    <property type="entry name" value="WH_DNA-bd_sf"/>
</dbReference>
<dbReference type="PRINTS" id="PR00039">
    <property type="entry name" value="HTHLYSR"/>
</dbReference>
<dbReference type="GO" id="GO:0003677">
    <property type="term" value="F:DNA binding"/>
    <property type="evidence" value="ECO:0007669"/>
    <property type="project" value="UniProtKB-KW"/>
</dbReference>
<dbReference type="GO" id="GO:0032993">
    <property type="term" value="C:protein-DNA complex"/>
    <property type="evidence" value="ECO:0007669"/>
    <property type="project" value="TreeGrafter"/>
</dbReference>
<dbReference type="OrthoDB" id="3176554at2"/>
<protein>
    <submittedName>
        <fullName evidence="6">Transcriptional regulator, LysR family</fullName>
    </submittedName>
</protein>
<sequence>MTPDLRQLRYFVAVAEESSFTRAATRLMITQQSLSQQIKTLERILCARLFDRDSRGTSLTDTGALFLPEARAVLDRADEAVAVVRGAVRGEIGELRLAFLATTANHLLPPVVRIAREHLPHLRLTTEETTIGPLVEGLFDGRYDLAFTRPPQVPGLAARTVATEQVCVVLPQGHPLADRTELTLPALANERWVMTPRSSWEPWHQKFDESFRAAGFTPHVVARDASVQGLLGLVAAGVGITRLGWSAHNLRRTGVVFIPLAGESMPTEMVWRRGNTSPALRRIVDVVTDLAATTDLTATG</sequence>
<gene>
    <name evidence="6" type="ORF">SAMN05421833_12260</name>
</gene>
<dbReference type="PROSITE" id="PS50931">
    <property type="entry name" value="HTH_LYSR"/>
    <property type="match status" value="1"/>
</dbReference>
<dbReference type="PANTHER" id="PTHR30346">
    <property type="entry name" value="TRANSCRIPTIONAL DUAL REGULATOR HCAR-RELATED"/>
    <property type="match status" value="1"/>
</dbReference>
<evidence type="ECO:0000259" key="5">
    <source>
        <dbReference type="PROSITE" id="PS50931"/>
    </source>
</evidence>
<proteinExistence type="inferred from homology"/>
<dbReference type="InterPro" id="IPR000847">
    <property type="entry name" value="LysR_HTH_N"/>
</dbReference>
<dbReference type="RefSeq" id="WP_076439164.1">
    <property type="nucleotide sequence ID" value="NZ_FTNI01000022.1"/>
</dbReference>
<dbReference type="Gene3D" id="1.10.10.10">
    <property type="entry name" value="Winged helix-like DNA-binding domain superfamily/Winged helix DNA-binding domain"/>
    <property type="match status" value="1"/>
</dbReference>
<dbReference type="Gene3D" id="3.40.190.10">
    <property type="entry name" value="Periplasmic binding protein-like II"/>
    <property type="match status" value="2"/>
</dbReference>
<organism evidence="6 7">
    <name type="scientific">Microbispora rosea</name>
    <dbReference type="NCBI Taxonomy" id="58117"/>
    <lineage>
        <taxon>Bacteria</taxon>
        <taxon>Bacillati</taxon>
        <taxon>Actinomycetota</taxon>
        <taxon>Actinomycetes</taxon>
        <taxon>Streptosporangiales</taxon>
        <taxon>Streptosporangiaceae</taxon>
        <taxon>Microbispora</taxon>
    </lineage>
</organism>
<name>A0A1N7FIS9_9ACTN</name>
<evidence type="ECO:0000313" key="7">
    <source>
        <dbReference type="Proteomes" id="UP000186096"/>
    </source>
</evidence>
<dbReference type="SUPFAM" id="SSF46785">
    <property type="entry name" value="Winged helix' DNA-binding domain"/>
    <property type="match status" value="1"/>
</dbReference>
<evidence type="ECO:0000256" key="4">
    <source>
        <dbReference type="ARBA" id="ARBA00023163"/>
    </source>
</evidence>
<accession>A0A1N7FIS9</accession>
<keyword evidence="2" id="KW-0805">Transcription regulation</keyword>
<dbReference type="EMBL" id="FTNI01000022">
    <property type="protein sequence ID" value="SIS00126.1"/>
    <property type="molecule type" value="Genomic_DNA"/>
</dbReference>
<evidence type="ECO:0000256" key="1">
    <source>
        <dbReference type="ARBA" id="ARBA00009437"/>
    </source>
</evidence>
<keyword evidence="3" id="KW-0238">DNA-binding</keyword>
<reference evidence="7" key="1">
    <citation type="submission" date="2017-01" db="EMBL/GenBank/DDBJ databases">
        <authorList>
            <person name="Varghese N."/>
            <person name="Submissions S."/>
        </authorList>
    </citation>
    <scope>NUCLEOTIDE SEQUENCE [LARGE SCALE GENOMIC DNA]</scope>
    <source>
        <strain evidence="7">ATCC 12950</strain>
    </source>
</reference>
<evidence type="ECO:0000256" key="3">
    <source>
        <dbReference type="ARBA" id="ARBA00023125"/>
    </source>
</evidence>